<comment type="caution">
    <text evidence="2">The sequence shown here is derived from an EMBL/GenBank/DDBJ whole genome shotgun (WGS) entry which is preliminary data.</text>
</comment>
<evidence type="ECO:0000256" key="1">
    <source>
        <dbReference type="SAM" id="MobiDB-lite"/>
    </source>
</evidence>
<sequence>MPVPPQASIVDTHTSVRGASEEGVLTRSGRVSHHHQALVWPRSGSGWSAEDLCLLSSQTSSPGCPPLKAWLILSHTMGRAPGGSCRVEWLSGPGSQPAFFELCLQAILASVPQSQRTSPGPAGGNTIGGRELAGVPFRMESMMDLLTLVLMGGRETAHCRIANYVIIF</sequence>
<organism evidence="2 3">
    <name type="scientific">Phyllostomus discolor</name>
    <name type="common">pale spear-nosed bat</name>
    <dbReference type="NCBI Taxonomy" id="89673"/>
    <lineage>
        <taxon>Eukaryota</taxon>
        <taxon>Metazoa</taxon>
        <taxon>Chordata</taxon>
        <taxon>Craniata</taxon>
        <taxon>Vertebrata</taxon>
        <taxon>Euteleostomi</taxon>
        <taxon>Mammalia</taxon>
        <taxon>Eutheria</taxon>
        <taxon>Laurasiatheria</taxon>
        <taxon>Chiroptera</taxon>
        <taxon>Yangochiroptera</taxon>
        <taxon>Phyllostomidae</taxon>
        <taxon>Phyllostominae</taxon>
        <taxon>Phyllostomus</taxon>
    </lineage>
</organism>
<dbReference type="Proteomes" id="UP000664940">
    <property type="component" value="Unassembled WGS sequence"/>
</dbReference>
<evidence type="ECO:0000313" key="3">
    <source>
        <dbReference type="Proteomes" id="UP000664940"/>
    </source>
</evidence>
<gene>
    <name evidence="2" type="ORF">HJG60_011216</name>
</gene>
<evidence type="ECO:0000313" key="2">
    <source>
        <dbReference type="EMBL" id="KAF6104209.1"/>
    </source>
</evidence>
<accession>A0A834E573</accession>
<proteinExistence type="predicted"/>
<dbReference type="EMBL" id="JABVXQ010000006">
    <property type="protein sequence ID" value="KAF6104209.1"/>
    <property type="molecule type" value="Genomic_DNA"/>
</dbReference>
<dbReference type="AlphaFoldDB" id="A0A834E573"/>
<feature type="region of interest" description="Disordered" evidence="1">
    <location>
        <begin position="1"/>
        <end position="28"/>
    </location>
</feature>
<reference evidence="2 3" key="1">
    <citation type="journal article" date="2020" name="Nature">
        <title>Six reference-quality genomes reveal evolution of bat adaptations.</title>
        <authorList>
            <person name="Jebb D."/>
            <person name="Huang Z."/>
            <person name="Pippel M."/>
            <person name="Hughes G.M."/>
            <person name="Lavrichenko K."/>
            <person name="Devanna P."/>
            <person name="Winkler S."/>
            <person name="Jermiin L.S."/>
            <person name="Skirmuntt E.C."/>
            <person name="Katzourakis A."/>
            <person name="Burkitt-Gray L."/>
            <person name="Ray D.A."/>
            <person name="Sullivan K.A.M."/>
            <person name="Roscito J.G."/>
            <person name="Kirilenko B.M."/>
            <person name="Davalos L.M."/>
            <person name="Corthals A.P."/>
            <person name="Power M.L."/>
            <person name="Jones G."/>
            <person name="Ransome R.D."/>
            <person name="Dechmann D.K.N."/>
            <person name="Locatelli A.G."/>
            <person name="Puechmaille S.J."/>
            <person name="Fedrigo O."/>
            <person name="Jarvis E.D."/>
            <person name="Hiller M."/>
            <person name="Vernes S.C."/>
            <person name="Myers E.W."/>
            <person name="Teeling E.C."/>
        </authorList>
    </citation>
    <scope>NUCLEOTIDE SEQUENCE [LARGE SCALE GENOMIC DNA]</scope>
    <source>
        <strain evidence="2">Bat1K_MPI-CBG_1</strain>
    </source>
</reference>
<name>A0A834E573_9CHIR</name>
<protein>
    <submittedName>
        <fullName evidence="2">Uncharacterized protein</fullName>
    </submittedName>
</protein>